<dbReference type="CDD" id="cd01335">
    <property type="entry name" value="Radical_SAM"/>
    <property type="match status" value="1"/>
</dbReference>
<evidence type="ECO:0000256" key="3">
    <source>
        <dbReference type="ARBA" id="ARBA00023014"/>
    </source>
</evidence>
<reference evidence="5 6" key="1">
    <citation type="submission" date="2016-04" db="EMBL/GenBank/DDBJ databases">
        <title>Genome sequence of Methanobrevibacter cuticularis DSM 11139.</title>
        <authorList>
            <person name="Poehlein A."/>
            <person name="Seedorf H."/>
            <person name="Daniel R."/>
        </authorList>
    </citation>
    <scope>NUCLEOTIDE SEQUENCE [LARGE SCALE GENOMIC DNA]</scope>
    <source>
        <strain evidence="5 6">DSM 11139</strain>
    </source>
</reference>
<proteinExistence type="predicted"/>
<dbReference type="PANTHER" id="PTHR43432">
    <property type="entry name" value="SLR0285 PROTEIN"/>
    <property type="match status" value="1"/>
</dbReference>
<feature type="domain" description="Elp3/MiaA/NifB-like radical SAM core" evidence="4">
    <location>
        <begin position="34"/>
        <end position="264"/>
    </location>
</feature>
<dbReference type="PANTHER" id="PTHR43432:SF5">
    <property type="entry name" value="ELP3_MIAA_NIFB-LIKE RADICAL SAM CORE DOMAIN-CONTAINING PROTEIN"/>
    <property type="match status" value="1"/>
</dbReference>
<dbReference type="AlphaFoldDB" id="A0A166EQG2"/>
<evidence type="ECO:0000313" key="6">
    <source>
        <dbReference type="Proteomes" id="UP000077275"/>
    </source>
</evidence>
<dbReference type="Gene3D" id="3.80.30.30">
    <property type="match status" value="1"/>
</dbReference>
<comment type="caution">
    <text evidence="5">The sequence shown here is derived from an EMBL/GenBank/DDBJ whole genome shotgun (WGS) entry which is preliminary data.</text>
</comment>
<dbReference type="GO" id="GO:0003824">
    <property type="term" value="F:catalytic activity"/>
    <property type="evidence" value="ECO:0007669"/>
    <property type="project" value="InterPro"/>
</dbReference>
<dbReference type="InterPro" id="IPR006638">
    <property type="entry name" value="Elp3/MiaA/NifB-like_rSAM"/>
</dbReference>
<dbReference type="SUPFAM" id="SSF102114">
    <property type="entry name" value="Radical SAM enzymes"/>
    <property type="match status" value="1"/>
</dbReference>
<protein>
    <submittedName>
        <fullName evidence="5">Radical SAM superfamily protein</fullName>
    </submittedName>
</protein>
<dbReference type="InterPro" id="IPR058240">
    <property type="entry name" value="rSAM_sf"/>
</dbReference>
<name>A0A166EQG2_9EURY</name>
<dbReference type="SFLD" id="SFLDG01084">
    <property type="entry name" value="Uncharacterised_Radical_SAM_Su"/>
    <property type="match status" value="1"/>
</dbReference>
<organism evidence="5 6">
    <name type="scientific">Methanobrevibacter cuticularis</name>
    <dbReference type="NCBI Taxonomy" id="47311"/>
    <lineage>
        <taxon>Archaea</taxon>
        <taxon>Methanobacteriati</taxon>
        <taxon>Methanobacteriota</taxon>
        <taxon>Methanomada group</taxon>
        <taxon>Methanobacteria</taxon>
        <taxon>Methanobacteriales</taxon>
        <taxon>Methanobacteriaceae</taxon>
        <taxon>Methanobrevibacter</taxon>
    </lineage>
</organism>
<evidence type="ECO:0000259" key="4">
    <source>
        <dbReference type="SMART" id="SM00729"/>
    </source>
</evidence>
<keyword evidence="6" id="KW-1185">Reference proteome</keyword>
<dbReference type="Pfam" id="PF04055">
    <property type="entry name" value="Radical_SAM"/>
    <property type="match status" value="1"/>
</dbReference>
<dbReference type="EMBL" id="LWMW01000084">
    <property type="protein sequence ID" value="KZX16899.1"/>
    <property type="molecule type" value="Genomic_DNA"/>
</dbReference>
<dbReference type="SFLD" id="SFLDS00029">
    <property type="entry name" value="Radical_SAM"/>
    <property type="match status" value="1"/>
</dbReference>
<dbReference type="PATRIC" id="fig|47311.3.peg.521"/>
<evidence type="ECO:0000256" key="2">
    <source>
        <dbReference type="ARBA" id="ARBA00023004"/>
    </source>
</evidence>
<evidence type="ECO:0000313" key="5">
    <source>
        <dbReference type="EMBL" id="KZX16899.1"/>
    </source>
</evidence>
<gene>
    <name evidence="5" type="ORF">MBCUT_04500</name>
</gene>
<keyword evidence="1" id="KW-0479">Metal-binding</keyword>
<evidence type="ECO:0000256" key="1">
    <source>
        <dbReference type="ARBA" id="ARBA00022723"/>
    </source>
</evidence>
<dbReference type="GO" id="GO:0046872">
    <property type="term" value="F:metal ion binding"/>
    <property type="evidence" value="ECO:0007669"/>
    <property type="project" value="UniProtKB-KW"/>
</dbReference>
<dbReference type="InterPro" id="IPR007197">
    <property type="entry name" value="rSAM"/>
</dbReference>
<dbReference type="SMART" id="SM00729">
    <property type="entry name" value="Elp3"/>
    <property type="match status" value="1"/>
</dbReference>
<dbReference type="Proteomes" id="UP000077275">
    <property type="component" value="Unassembled WGS sequence"/>
</dbReference>
<sequence length="307" mass="35501">MGNIEKIAKKYSFEVKSVKSILNQRKGKRSFFLEDYTLNPYMGCSFNCVYCYINGSKYANHTNSYVVKENAYELLYTQLKNKVRKEQRGILNLGSASDPYMDIEEELFLTRDILNLAARFKFPVHIITKSDLILRDIDILKKIQENAILPNDLEDDPNLKIIISFSFSTVSDKIANIFEASAPRPSKRLKAIKTLKSEGFLVGAVLMPILPYLTDTEEALEATFSKFKKMGVDYVIYGGLTLFGNNNRDSRVRYYNMIENYYPDILKKTKRLFGKREAPTNSYHKKTYKKVEKIAKKYDIPTSIRKT</sequence>
<keyword evidence="3" id="KW-0411">Iron-sulfur</keyword>
<dbReference type="RefSeq" id="WP_245634926.1">
    <property type="nucleotide sequence ID" value="NZ_LWMW01000084.1"/>
</dbReference>
<accession>A0A166EQG2</accession>
<keyword evidence="2" id="KW-0408">Iron</keyword>
<dbReference type="GO" id="GO:0051536">
    <property type="term" value="F:iron-sulfur cluster binding"/>
    <property type="evidence" value="ECO:0007669"/>
    <property type="project" value="UniProtKB-KW"/>
</dbReference>
<dbReference type="InterPro" id="IPR040086">
    <property type="entry name" value="MJ0683-like"/>
</dbReference>